<evidence type="ECO:0000313" key="5">
    <source>
        <dbReference type="EMBL" id="MOY42471.1"/>
    </source>
</evidence>
<dbReference type="AlphaFoldDB" id="A0A4D5S0Q9"/>
<keyword evidence="3" id="KW-0496">Mitochondrion</keyword>
<keyword evidence="2" id="KW-1015">Disulfide bond</keyword>
<evidence type="ECO:0000256" key="1">
    <source>
        <dbReference type="ARBA" id="ARBA00007347"/>
    </source>
</evidence>
<comment type="subcellular location">
    <subcellularLocation>
        <location evidence="3">Mitochondrion</location>
    </subcellularLocation>
</comment>
<feature type="region of interest" description="Disordered" evidence="4">
    <location>
        <begin position="1"/>
        <end position="27"/>
    </location>
</feature>
<comment type="similarity">
    <text evidence="1 3">Belongs to the CMC family.</text>
</comment>
<dbReference type="GeneID" id="8032120"/>
<protein>
    <recommendedName>
        <fullName evidence="3">COX assembly mitochondrial protein</fullName>
    </recommendedName>
</protein>
<dbReference type="OMA" id="NIMPHYS"/>
<name>A0A4D5S0Q9_IXOSC</name>
<dbReference type="KEGG" id="isc:8032120"/>
<accession>A0A4D5S0Q9</accession>
<dbReference type="RefSeq" id="XP_029843045.1">
    <property type="nucleotide sequence ID" value="XM_029987185.4"/>
</dbReference>
<dbReference type="GO" id="GO:0005739">
    <property type="term" value="C:mitochondrion"/>
    <property type="evidence" value="ECO:0007669"/>
    <property type="project" value="UniProtKB-SubCell"/>
</dbReference>
<dbReference type="VEuPathDB" id="VectorBase:ISCP_006519"/>
<organism evidence="5">
    <name type="scientific">Ixodes scapularis</name>
    <name type="common">Black-legged tick</name>
    <name type="synonym">Deer tick</name>
    <dbReference type="NCBI Taxonomy" id="6945"/>
    <lineage>
        <taxon>Eukaryota</taxon>
        <taxon>Metazoa</taxon>
        <taxon>Ecdysozoa</taxon>
        <taxon>Arthropoda</taxon>
        <taxon>Chelicerata</taxon>
        <taxon>Arachnida</taxon>
        <taxon>Acari</taxon>
        <taxon>Parasitiformes</taxon>
        <taxon>Ixodida</taxon>
        <taxon>Ixodoidea</taxon>
        <taxon>Ixodidae</taxon>
        <taxon>Ixodinae</taxon>
        <taxon>Ixodes</taxon>
    </lineage>
</organism>
<evidence type="ECO:0000256" key="2">
    <source>
        <dbReference type="ARBA" id="ARBA00023157"/>
    </source>
</evidence>
<dbReference type="InterPro" id="IPR013892">
    <property type="entry name" value="Cyt_c_biogenesis_Cmc1-like"/>
</dbReference>
<dbReference type="Pfam" id="PF08583">
    <property type="entry name" value="Cmc1"/>
    <property type="match status" value="1"/>
</dbReference>
<feature type="non-terminal residue" evidence="5">
    <location>
        <position position="124"/>
    </location>
</feature>
<proteinExistence type="inferred from homology"/>
<sequence>MPTESQRAVLRDGFSGGPHGVGDPNDTRLRNVEKEILIPQKMRDKARDEKCSDLVAEFGVCCKKQGLLLPFLCRKENNALKACLKKWYDDPDFRQLCTEEYLADRKRFRETGVRTNQKRKDKVI</sequence>
<reference evidence="5" key="1">
    <citation type="submission" date="2019-04" db="EMBL/GenBank/DDBJ databases">
        <title>An insight into the mialome of Ixodes scapularis.</title>
        <authorList>
            <person name="Ribeiro J.M."/>
            <person name="Mather T.N."/>
            <person name="Karim S."/>
        </authorList>
    </citation>
    <scope>NUCLEOTIDE SEQUENCE</scope>
</reference>
<dbReference type="OrthoDB" id="6224010at2759"/>
<evidence type="ECO:0000256" key="3">
    <source>
        <dbReference type="RuleBase" id="RU364104"/>
    </source>
</evidence>
<evidence type="ECO:0000256" key="4">
    <source>
        <dbReference type="SAM" id="MobiDB-lite"/>
    </source>
</evidence>
<dbReference type="EMBL" id="GHJT01008500">
    <property type="protein sequence ID" value="MOY42471.1"/>
    <property type="molecule type" value="Transcribed_RNA"/>
</dbReference>